<feature type="region of interest" description="Disordered" evidence="1">
    <location>
        <begin position="35"/>
        <end position="61"/>
    </location>
</feature>
<name>A0ABQ7QRL8_PLUXY</name>
<dbReference type="EMBL" id="JAHIBW010000010">
    <property type="protein sequence ID" value="KAG7307664.1"/>
    <property type="molecule type" value="Genomic_DNA"/>
</dbReference>
<evidence type="ECO:0000313" key="2">
    <source>
        <dbReference type="EMBL" id="KAG7307664.1"/>
    </source>
</evidence>
<organism evidence="2 3">
    <name type="scientific">Plutella xylostella</name>
    <name type="common">Diamondback moth</name>
    <name type="synonym">Plutella maculipennis</name>
    <dbReference type="NCBI Taxonomy" id="51655"/>
    <lineage>
        <taxon>Eukaryota</taxon>
        <taxon>Metazoa</taxon>
        <taxon>Ecdysozoa</taxon>
        <taxon>Arthropoda</taxon>
        <taxon>Hexapoda</taxon>
        <taxon>Insecta</taxon>
        <taxon>Pterygota</taxon>
        <taxon>Neoptera</taxon>
        <taxon>Endopterygota</taxon>
        <taxon>Lepidoptera</taxon>
        <taxon>Glossata</taxon>
        <taxon>Ditrysia</taxon>
        <taxon>Yponomeutoidea</taxon>
        <taxon>Plutellidae</taxon>
        <taxon>Plutella</taxon>
    </lineage>
</organism>
<dbReference type="Proteomes" id="UP000823941">
    <property type="component" value="Chromosome 10"/>
</dbReference>
<sequence>MVDIVPVLVLTRGAPPPPGREEVKRSDLDLVSVRKNVRRIRPPPPRSRPAPAAPLSPAQLPTWIHAANGPYTYS</sequence>
<comment type="caution">
    <text evidence="2">The sequence shown here is derived from an EMBL/GenBank/DDBJ whole genome shotgun (WGS) entry which is preliminary data.</text>
</comment>
<gene>
    <name evidence="2" type="ORF">JYU34_007884</name>
</gene>
<reference evidence="2 3" key="1">
    <citation type="submission" date="2021-06" db="EMBL/GenBank/DDBJ databases">
        <title>A haploid diamondback moth (Plutella xylostella L.) genome assembly resolves 31 chromosomes and identifies a diamide resistance mutation.</title>
        <authorList>
            <person name="Ward C.M."/>
            <person name="Perry K.D."/>
            <person name="Baker G."/>
            <person name="Powis K."/>
            <person name="Heckel D.G."/>
            <person name="Baxter S.W."/>
        </authorList>
    </citation>
    <scope>NUCLEOTIDE SEQUENCE [LARGE SCALE GENOMIC DNA]</scope>
    <source>
        <strain evidence="2 3">LV</strain>
        <tissue evidence="2">Single pupa</tissue>
    </source>
</reference>
<protein>
    <submittedName>
        <fullName evidence="2">Uncharacterized protein</fullName>
    </submittedName>
</protein>
<evidence type="ECO:0000256" key="1">
    <source>
        <dbReference type="SAM" id="MobiDB-lite"/>
    </source>
</evidence>
<proteinExistence type="predicted"/>
<accession>A0ABQ7QRL8</accession>
<feature type="compositionally biased region" description="Pro residues" evidence="1">
    <location>
        <begin position="42"/>
        <end position="54"/>
    </location>
</feature>
<keyword evidence="3" id="KW-1185">Reference proteome</keyword>
<evidence type="ECO:0000313" key="3">
    <source>
        <dbReference type="Proteomes" id="UP000823941"/>
    </source>
</evidence>